<evidence type="ECO:0000256" key="1">
    <source>
        <dbReference type="ARBA" id="ARBA00004370"/>
    </source>
</evidence>
<protein>
    <submittedName>
        <fullName evidence="8">C4methyl sterol oxidase</fullName>
    </submittedName>
</protein>
<dbReference type="AlphaFoldDB" id="L8GYI0"/>
<dbReference type="GeneID" id="14918365"/>
<keyword evidence="4 6" id="KW-0472">Membrane</keyword>
<dbReference type="KEGG" id="acan:ACA1_058020"/>
<name>L8GYI0_ACACF</name>
<dbReference type="GO" id="GO:0016491">
    <property type="term" value="F:oxidoreductase activity"/>
    <property type="evidence" value="ECO:0007669"/>
    <property type="project" value="InterPro"/>
</dbReference>
<evidence type="ECO:0000256" key="5">
    <source>
        <dbReference type="SAM" id="MobiDB-lite"/>
    </source>
</evidence>
<dbReference type="GO" id="GO:0016020">
    <property type="term" value="C:membrane"/>
    <property type="evidence" value="ECO:0007669"/>
    <property type="project" value="UniProtKB-SubCell"/>
</dbReference>
<dbReference type="EMBL" id="KB007974">
    <property type="protein sequence ID" value="ELR17146.1"/>
    <property type="molecule type" value="Genomic_DNA"/>
</dbReference>
<feature type="transmembrane region" description="Helical" evidence="6">
    <location>
        <begin position="76"/>
        <end position="95"/>
    </location>
</feature>
<dbReference type="GO" id="GO:0005506">
    <property type="term" value="F:iron ion binding"/>
    <property type="evidence" value="ECO:0007669"/>
    <property type="project" value="InterPro"/>
</dbReference>
<dbReference type="VEuPathDB" id="AmoebaDB:ACA1_058020"/>
<keyword evidence="9" id="KW-1185">Reference proteome</keyword>
<keyword evidence="3 6" id="KW-1133">Transmembrane helix</keyword>
<dbReference type="Proteomes" id="UP000011083">
    <property type="component" value="Unassembled WGS sequence"/>
</dbReference>
<evidence type="ECO:0000259" key="7">
    <source>
        <dbReference type="Pfam" id="PF04116"/>
    </source>
</evidence>
<dbReference type="STRING" id="1257118.L8GYI0"/>
<gene>
    <name evidence="8" type="ORF">ACA1_058020</name>
</gene>
<keyword evidence="2 6" id="KW-0812">Transmembrane</keyword>
<dbReference type="OrthoDB" id="1658724at2759"/>
<evidence type="ECO:0000313" key="9">
    <source>
        <dbReference type="Proteomes" id="UP000011083"/>
    </source>
</evidence>
<dbReference type="RefSeq" id="XP_004339159.1">
    <property type="nucleotide sequence ID" value="XM_004339111.1"/>
</dbReference>
<evidence type="ECO:0000313" key="8">
    <source>
        <dbReference type="EMBL" id="ELR17146.1"/>
    </source>
</evidence>
<dbReference type="Pfam" id="PF04116">
    <property type="entry name" value="FA_hydroxylase"/>
    <property type="match status" value="1"/>
</dbReference>
<comment type="subcellular location">
    <subcellularLocation>
        <location evidence="1">Membrane</location>
    </subcellularLocation>
</comment>
<evidence type="ECO:0000256" key="3">
    <source>
        <dbReference type="ARBA" id="ARBA00022989"/>
    </source>
</evidence>
<organism evidence="8 9">
    <name type="scientific">Acanthamoeba castellanii (strain ATCC 30010 / Neff)</name>
    <dbReference type="NCBI Taxonomy" id="1257118"/>
    <lineage>
        <taxon>Eukaryota</taxon>
        <taxon>Amoebozoa</taxon>
        <taxon>Discosea</taxon>
        <taxon>Longamoebia</taxon>
        <taxon>Centramoebida</taxon>
        <taxon>Acanthamoebidae</taxon>
        <taxon>Acanthamoeba</taxon>
    </lineage>
</organism>
<evidence type="ECO:0000256" key="4">
    <source>
        <dbReference type="ARBA" id="ARBA00023136"/>
    </source>
</evidence>
<reference evidence="8 9" key="1">
    <citation type="journal article" date="2013" name="Genome Biol.">
        <title>Genome of Acanthamoeba castellanii highlights extensive lateral gene transfer and early evolution of tyrosine kinase signaling.</title>
        <authorList>
            <person name="Clarke M."/>
            <person name="Lohan A.J."/>
            <person name="Liu B."/>
            <person name="Lagkouvardos I."/>
            <person name="Roy S."/>
            <person name="Zafar N."/>
            <person name="Bertelli C."/>
            <person name="Schilde C."/>
            <person name="Kianianmomeni A."/>
            <person name="Burglin T.R."/>
            <person name="Frech C."/>
            <person name="Turcotte B."/>
            <person name="Kopec K.O."/>
            <person name="Synnott J.M."/>
            <person name="Choo C."/>
            <person name="Paponov I."/>
            <person name="Finkler A."/>
            <person name="Soon Heng Tan C."/>
            <person name="Hutchins A.P."/>
            <person name="Weinmeier T."/>
            <person name="Rattei T."/>
            <person name="Chu J.S."/>
            <person name="Gimenez G."/>
            <person name="Irimia M."/>
            <person name="Rigden D.J."/>
            <person name="Fitzpatrick D.A."/>
            <person name="Lorenzo-Morales J."/>
            <person name="Bateman A."/>
            <person name="Chiu C.H."/>
            <person name="Tang P."/>
            <person name="Hegemann P."/>
            <person name="Fromm H."/>
            <person name="Raoult D."/>
            <person name="Greub G."/>
            <person name="Miranda-Saavedra D."/>
            <person name="Chen N."/>
            <person name="Nash P."/>
            <person name="Ginger M.L."/>
            <person name="Horn M."/>
            <person name="Schaap P."/>
            <person name="Caler L."/>
            <person name="Loftus B."/>
        </authorList>
    </citation>
    <scope>NUCLEOTIDE SEQUENCE [LARGE SCALE GENOMIC DNA]</scope>
    <source>
        <strain evidence="8 9">Neff</strain>
    </source>
</reference>
<dbReference type="InterPro" id="IPR050307">
    <property type="entry name" value="Sterol_Desaturase_Related"/>
</dbReference>
<sequence length="282" mass="33289">MESAWVVNGWRAMFEESGYPEWVVAGVGSFVLHESLYFLFHIPYLISDLIPSHQKYKVQPHKPNDWPLYKRCLKQLFFSHIVIQLPLILVSHPIFELLGIRTEAELIPSWWTIVGSCVLFLIIEDFYFYWIHRFLHWGPIYPYIHKIHHHHAAPFGLAAEYAHPVETIFLGLGTMLGPFLFATHLFTVWAWLFLRLFQTVEAHAGYDYPWSPNRFIPFWGGAEYHDFHHMAFTGNYASTFIVWDRVFGTDVKYHEHRNKQQKAKNGVRFEETAAPKKAKKRE</sequence>
<dbReference type="GO" id="GO:0008610">
    <property type="term" value="P:lipid biosynthetic process"/>
    <property type="evidence" value="ECO:0007669"/>
    <property type="project" value="InterPro"/>
</dbReference>
<proteinExistence type="predicted"/>
<feature type="transmembrane region" description="Helical" evidence="6">
    <location>
        <begin position="168"/>
        <end position="194"/>
    </location>
</feature>
<accession>L8GYI0</accession>
<dbReference type="InterPro" id="IPR006694">
    <property type="entry name" value="Fatty_acid_hydroxylase"/>
</dbReference>
<feature type="region of interest" description="Disordered" evidence="5">
    <location>
        <begin position="258"/>
        <end position="282"/>
    </location>
</feature>
<feature type="domain" description="Fatty acid hydroxylase" evidence="7">
    <location>
        <begin position="118"/>
        <end position="249"/>
    </location>
</feature>
<feature type="transmembrane region" description="Helical" evidence="6">
    <location>
        <begin position="107"/>
        <end position="130"/>
    </location>
</feature>
<dbReference type="PANTHER" id="PTHR11863">
    <property type="entry name" value="STEROL DESATURASE"/>
    <property type="match status" value="1"/>
</dbReference>
<dbReference type="OMA" id="IVHEFIY"/>
<evidence type="ECO:0000256" key="6">
    <source>
        <dbReference type="SAM" id="Phobius"/>
    </source>
</evidence>
<evidence type="ECO:0000256" key="2">
    <source>
        <dbReference type="ARBA" id="ARBA00022692"/>
    </source>
</evidence>